<dbReference type="HOGENOM" id="CLU_659292_0_0_1"/>
<name>R7UFT8_CAPTE</name>
<protein>
    <submittedName>
        <fullName evidence="2 3">Uncharacterized protein</fullName>
    </submittedName>
</protein>
<dbReference type="EnsemblMetazoa" id="CapteT186396">
    <property type="protein sequence ID" value="CapteP186396"/>
    <property type="gene ID" value="CapteG186396"/>
</dbReference>
<reference evidence="3" key="3">
    <citation type="submission" date="2015-06" db="UniProtKB">
        <authorList>
            <consortium name="EnsemblMetazoa"/>
        </authorList>
    </citation>
    <scope>IDENTIFICATION</scope>
</reference>
<dbReference type="EMBL" id="AMQN01023677">
    <property type="status" value="NOT_ANNOTATED_CDS"/>
    <property type="molecule type" value="Genomic_DNA"/>
</dbReference>
<dbReference type="PANTHER" id="PTHR46601:SF2">
    <property type="entry name" value="UBIQUITIN-LIKE PROTEASE FAMILY PROFILE DOMAIN-CONTAINING PROTEIN"/>
    <property type="match status" value="1"/>
</dbReference>
<feature type="compositionally biased region" description="Basic and acidic residues" evidence="1">
    <location>
        <begin position="24"/>
        <end position="33"/>
    </location>
</feature>
<proteinExistence type="predicted"/>
<gene>
    <name evidence="2" type="ORF">CAPTEDRAFT_186396</name>
</gene>
<feature type="region of interest" description="Disordered" evidence="1">
    <location>
        <begin position="17"/>
        <end position="57"/>
    </location>
</feature>
<evidence type="ECO:0000313" key="4">
    <source>
        <dbReference type="Proteomes" id="UP000014760"/>
    </source>
</evidence>
<reference evidence="2 4" key="2">
    <citation type="journal article" date="2013" name="Nature">
        <title>Insights into bilaterian evolution from three spiralian genomes.</title>
        <authorList>
            <person name="Simakov O."/>
            <person name="Marletaz F."/>
            <person name="Cho S.J."/>
            <person name="Edsinger-Gonzales E."/>
            <person name="Havlak P."/>
            <person name="Hellsten U."/>
            <person name="Kuo D.H."/>
            <person name="Larsson T."/>
            <person name="Lv J."/>
            <person name="Arendt D."/>
            <person name="Savage R."/>
            <person name="Osoegawa K."/>
            <person name="de Jong P."/>
            <person name="Grimwood J."/>
            <person name="Chapman J.A."/>
            <person name="Shapiro H."/>
            <person name="Aerts A."/>
            <person name="Otillar R.P."/>
            <person name="Terry A.Y."/>
            <person name="Boore J.L."/>
            <person name="Grigoriev I.V."/>
            <person name="Lindberg D.R."/>
            <person name="Seaver E.C."/>
            <person name="Weisblat D.A."/>
            <person name="Putnam N.H."/>
            <person name="Rokhsar D.S."/>
        </authorList>
    </citation>
    <scope>NUCLEOTIDE SEQUENCE</scope>
    <source>
        <strain evidence="2 4">I ESC-2004</strain>
    </source>
</reference>
<dbReference type="EMBL" id="KB301830">
    <property type="protein sequence ID" value="ELU05045.1"/>
    <property type="molecule type" value="Genomic_DNA"/>
</dbReference>
<sequence length="417" mass="47646">MSKQEIEEDLIVKRMEKRKQRAAKKVEAKRQDSATEIPGPSPFSSRQAQGKAMKKATVNLPQSPRKRLYVVQAIANQEGFTVSGNGKAQHKLNSASITESARKLVMEHYNSNDISWQAPGRKDRVIIRGKTENGKTTKMTIQARYMVMSLKEAHKAFTTKYPDEKVGLSKFCELRPEHIKLFDKIPHNVCVCTYHENIRLLLQTLQAHTHLTPDLHEFVEHIVCDSTNVQCMKSQCNECKNRLESIMLTSSCDSQVKYQQWKTSERAEKVLLLATPQEILLELKRILPDFLLHVYIKRQQAAYMDRKIADCSPTEIVLQVDFSENATILNQDEIQSAHWTHSQATLFTAHAWGADTNEGLVIVSDCLQHTKITVFTCMEEIFTHLKSKHSSVKKICVFSDGAASQFKQRFLFSNLRL</sequence>
<dbReference type="PANTHER" id="PTHR46601">
    <property type="entry name" value="ULP_PROTEASE DOMAIN-CONTAINING PROTEIN"/>
    <property type="match status" value="1"/>
</dbReference>
<dbReference type="OMA" id="VYCANIM"/>
<reference evidence="4" key="1">
    <citation type="submission" date="2012-12" db="EMBL/GenBank/DDBJ databases">
        <authorList>
            <person name="Hellsten U."/>
            <person name="Grimwood J."/>
            <person name="Chapman J.A."/>
            <person name="Shapiro H."/>
            <person name="Aerts A."/>
            <person name="Otillar R.P."/>
            <person name="Terry A.Y."/>
            <person name="Boore J.L."/>
            <person name="Simakov O."/>
            <person name="Marletaz F."/>
            <person name="Cho S.-J."/>
            <person name="Edsinger-Gonzales E."/>
            <person name="Havlak P."/>
            <person name="Kuo D.-H."/>
            <person name="Larsson T."/>
            <person name="Lv J."/>
            <person name="Arendt D."/>
            <person name="Savage R."/>
            <person name="Osoegawa K."/>
            <person name="de Jong P."/>
            <person name="Lindberg D.R."/>
            <person name="Seaver E.C."/>
            <person name="Weisblat D.A."/>
            <person name="Putnam N.H."/>
            <person name="Grigoriev I.V."/>
            <person name="Rokhsar D.S."/>
        </authorList>
    </citation>
    <scope>NUCLEOTIDE SEQUENCE</scope>
    <source>
        <strain evidence="4">I ESC-2004</strain>
    </source>
</reference>
<evidence type="ECO:0000313" key="3">
    <source>
        <dbReference type="EnsemblMetazoa" id="CapteP186396"/>
    </source>
</evidence>
<dbReference type="AlphaFoldDB" id="R7UFT8"/>
<organism evidence="2">
    <name type="scientific">Capitella teleta</name>
    <name type="common">Polychaete worm</name>
    <dbReference type="NCBI Taxonomy" id="283909"/>
    <lineage>
        <taxon>Eukaryota</taxon>
        <taxon>Metazoa</taxon>
        <taxon>Spiralia</taxon>
        <taxon>Lophotrochozoa</taxon>
        <taxon>Annelida</taxon>
        <taxon>Polychaeta</taxon>
        <taxon>Sedentaria</taxon>
        <taxon>Scolecida</taxon>
        <taxon>Capitellidae</taxon>
        <taxon>Capitella</taxon>
    </lineage>
</organism>
<evidence type="ECO:0000313" key="2">
    <source>
        <dbReference type="EMBL" id="ELU05045.1"/>
    </source>
</evidence>
<evidence type="ECO:0000256" key="1">
    <source>
        <dbReference type="SAM" id="MobiDB-lite"/>
    </source>
</evidence>
<dbReference type="Proteomes" id="UP000014760">
    <property type="component" value="Unassembled WGS sequence"/>
</dbReference>
<accession>R7UFT8</accession>
<keyword evidence="4" id="KW-1185">Reference proteome</keyword>
<dbReference type="OrthoDB" id="6158970at2759"/>